<keyword evidence="2" id="KW-1185">Reference proteome</keyword>
<dbReference type="RefSeq" id="XP_033446387.1">
    <property type="nucleotide sequence ID" value="XM_033598186.1"/>
</dbReference>
<dbReference type="Proteomes" id="UP000800082">
    <property type="component" value="Unassembled WGS sequence"/>
</dbReference>
<protein>
    <submittedName>
        <fullName evidence="1">Uncharacterized protein</fullName>
    </submittedName>
</protein>
<sequence>MSLGLFLGHILPHNPTMLAVGHAVHVFGLRLWSSWTQGHQTCRRNSGGGQRVRGGPRRWLAVSTYEDTSRRSLQPRLGWRCRPAGRHPARQCTALRLQHDRANGTRTNIAREYSPFVRTVVRSEVKPECCRYTQLPNWMTTRHSAQSQDFAASSNVHIGIKNGLSNHHGHRTRLV</sequence>
<dbReference type="EMBL" id="ML978979">
    <property type="protein sequence ID" value="KAF1926135.1"/>
    <property type="molecule type" value="Genomic_DNA"/>
</dbReference>
<name>A0A6A5RD09_9PLEO</name>
<proteinExistence type="predicted"/>
<reference evidence="1" key="1">
    <citation type="journal article" date="2020" name="Stud. Mycol.">
        <title>101 Dothideomycetes genomes: a test case for predicting lifestyles and emergence of pathogens.</title>
        <authorList>
            <person name="Haridas S."/>
            <person name="Albert R."/>
            <person name="Binder M."/>
            <person name="Bloem J."/>
            <person name="Labutti K."/>
            <person name="Salamov A."/>
            <person name="Andreopoulos B."/>
            <person name="Baker S."/>
            <person name="Barry K."/>
            <person name="Bills G."/>
            <person name="Bluhm B."/>
            <person name="Cannon C."/>
            <person name="Castanera R."/>
            <person name="Culley D."/>
            <person name="Daum C."/>
            <person name="Ezra D."/>
            <person name="Gonzalez J."/>
            <person name="Henrissat B."/>
            <person name="Kuo A."/>
            <person name="Liang C."/>
            <person name="Lipzen A."/>
            <person name="Lutzoni F."/>
            <person name="Magnuson J."/>
            <person name="Mondo S."/>
            <person name="Nolan M."/>
            <person name="Ohm R."/>
            <person name="Pangilinan J."/>
            <person name="Park H.-J."/>
            <person name="Ramirez L."/>
            <person name="Alfaro M."/>
            <person name="Sun H."/>
            <person name="Tritt A."/>
            <person name="Yoshinaga Y."/>
            <person name="Zwiers L.-H."/>
            <person name="Turgeon B."/>
            <person name="Goodwin S."/>
            <person name="Spatafora J."/>
            <person name="Crous P."/>
            <person name="Grigoriev I."/>
        </authorList>
    </citation>
    <scope>NUCLEOTIDE SEQUENCE</scope>
    <source>
        <strain evidence="1">CBS 183.55</strain>
    </source>
</reference>
<dbReference type="GeneID" id="54355853"/>
<accession>A0A6A5RD09</accession>
<dbReference type="AlphaFoldDB" id="A0A6A5RD09"/>
<evidence type="ECO:0000313" key="1">
    <source>
        <dbReference type="EMBL" id="KAF1926135.1"/>
    </source>
</evidence>
<organism evidence="1 2">
    <name type="scientific">Didymella exigua CBS 183.55</name>
    <dbReference type="NCBI Taxonomy" id="1150837"/>
    <lineage>
        <taxon>Eukaryota</taxon>
        <taxon>Fungi</taxon>
        <taxon>Dikarya</taxon>
        <taxon>Ascomycota</taxon>
        <taxon>Pezizomycotina</taxon>
        <taxon>Dothideomycetes</taxon>
        <taxon>Pleosporomycetidae</taxon>
        <taxon>Pleosporales</taxon>
        <taxon>Pleosporineae</taxon>
        <taxon>Didymellaceae</taxon>
        <taxon>Didymella</taxon>
    </lineage>
</organism>
<evidence type="ECO:0000313" key="2">
    <source>
        <dbReference type="Proteomes" id="UP000800082"/>
    </source>
</evidence>
<gene>
    <name evidence="1" type="ORF">M421DRAFT_94254</name>
</gene>